<accession>A0AAV4S5F1</accession>
<evidence type="ECO:0000313" key="2">
    <source>
        <dbReference type="Proteomes" id="UP001054945"/>
    </source>
</evidence>
<organism evidence="1 2">
    <name type="scientific">Caerostris extrusa</name>
    <name type="common">Bark spider</name>
    <name type="synonym">Caerostris bankana</name>
    <dbReference type="NCBI Taxonomy" id="172846"/>
    <lineage>
        <taxon>Eukaryota</taxon>
        <taxon>Metazoa</taxon>
        <taxon>Ecdysozoa</taxon>
        <taxon>Arthropoda</taxon>
        <taxon>Chelicerata</taxon>
        <taxon>Arachnida</taxon>
        <taxon>Araneae</taxon>
        <taxon>Araneomorphae</taxon>
        <taxon>Entelegynae</taxon>
        <taxon>Araneoidea</taxon>
        <taxon>Araneidae</taxon>
        <taxon>Caerostris</taxon>
    </lineage>
</organism>
<name>A0AAV4S5F1_CAEEX</name>
<proteinExistence type="predicted"/>
<dbReference type="AlphaFoldDB" id="A0AAV4S5F1"/>
<protein>
    <submittedName>
        <fullName evidence="1">Uncharacterized protein</fullName>
    </submittedName>
</protein>
<keyword evidence="2" id="KW-1185">Reference proteome</keyword>
<gene>
    <name evidence="1" type="ORF">CEXT_81101</name>
</gene>
<comment type="caution">
    <text evidence="1">The sequence shown here is derived from an EMBL/GenBank/DDBJ whole genome shotgun (WGS) entry which is preliminary data.</text>
</comment>
<evidence type="ECO:0000313" key="1">
    <source>
        <dbReference type="EMBL" id="GIY28870.1"/>
    </source>
</evidence>
<dbReference type="EMBL" id="BPLR01008997">
    <property type="protein sequence ID" value="GIY28870.1"/>
    <property type="molecule type" value="Genomic_DNA"/>
</dbReference>
<reference evidence="1 2" key="1">
    <citation type="submission" date="2021-06" db="EMBL/GenBank/DDBJ databases">
        <title>Caerostris extrusa draft genome.</title>
        <authorList>
            <person name="Kono N."/>
            <person name="Arakawa K."/>
        </authorList>
    </citation>
    <scope>NUCLEOTIDE SEQUENCE [LARGE SCALE GENOMIC DNA]</scope>
</reference>
<sequence>MPLLRCTVPLHRCQYRRCHLLPNITIPLTTQYYDASTIDAPYYAILPYHYRDDSTVDATYCAILPYHDTYIYYHAMIPISTTVP</sequence>
<dbReference type="Proteomes" id="UP001054945">
    <property type="component" value="Unassembled WGS sequence"/>
</dbReference>